<protein>
    <submittedName>
        <fullName evidence="1">Uncharacterized protein</fullName>
    </submittedName>
</protein>
<name>A0A420EE11_9SPHN</name>
<reference evidence="1 2" key="1">
    <citation type="submission" date="2018-09" db="EMBL/GenBank/DDBJ databases">
        <title>Altererythrobacter spongiae sp. nov., isolated from a marine sponge.</title>
        <authorList>
            <person name="Zhuang L."/>
            <person name="Luo L."/>
        </authorList>
    </citation>
    <scope>NUCLEOTIDE SEQUENCE [LARGE SCALE GENOMIC DNA]</scope>
    <source>
        <strain evidence="1 2">HN-Y73</strain>
    </source>
</reference>
<gene>
    <name evidence="1" type="ORF">D6851_13985</name>
</gene>
<evidence type="ECO:0000313" key="1">
    <source>
        <dbReference type="EMBL" id="RKF18908.1"/>
    </source>
</evidence>
<sequence length="178" mass="19462">MDISPVFGIGLSLVSGFARYRFPTIHPRFAELGIGVGILLMIASVWPTSTRQEHSPQSAEVSVPAKAPELTVTGIPLARFEGYYESMTDAQASKLVEPFIGAPASVTGIVRDILDSGDHVTLVPERDRLAPSYFLYFEKAAVAQALRLEKEEKFVADCQLAEANDAYVKFENCRLVSP</sequence>
<dbReference type="OrthoDB" id="7679563at2"/>
<dbReference type="AlphaFoldDB" id="A0A420EE11"/>
<dbReference type="RefSeq" id="WP_120325529.1">
    <property type="nucleotide sequence ID" value="NZ_RAPF01000008.1"/>
</dbReference>
<evidence type="ECO:0000313" key="2">
    <source>
        <dbReference type="Proteomes" id="UP000284395"/>
    </source>
</evidence>
<organism evidence="1 2">
    <name type="scientific">Altericroceibacterium spongiae</name>
    <dbReference type="NCBI Taxonomy" id="2320269"/>
    <lineage>
        <taxon>Bacteria</taxon>
        <taxon>Pseudomonadati</taxon>
        <taxon>Pseudomonadota</taxon>
        <taxon>Alphaproteobacteria</taxon>
        <taxon>Sphingomonadales</taxon>
        <taxon>Erythrobacteraceae</taxon>
        <taxon>Altericroceibacterium</taxon>
    </lineage>
</organism>
<dbReference type="Proteomes" id="UP000284395">
    <property type="component" value="Unassembled WGS sequence"/>
</dbReference>
<keyword evidence="2" id="KW-1185">Reference proteome</keyword>
<dbReference type="EMBL" id="RAPF01000008">
    <property type="protein sequence ID" value="RKF18908.1"/>
    <property type="molecule type" value="Genomic_DNA"/>
</dbReference>
<comment type="caution">
    <text evidence="1">The sequence shown here is derived from an EMBL/GenBank/DDBJ whole genome shotgun (WGS) entry which is preliminary data.</text>
</comment>
<accession>A0A420EE11</accession>
<proteinExistence type="predicted"/>